<evidence type="ECO:0000313" key="15">
    <source>
        <dbReference type="EMBL" id="MDS0222885.1"/>
    </source>
</evidence>
<evidence type="ECO:0000259" key="14">
    <source>
        <dbReference type="Pfam" id="PF08546"/>
    </source>
</evidence>
<dbReference type="AlphaFoldDB" id="A0AAE4EZ94"/>
<dbReference type="SUPFAM" id="SSF48179">
    <property type="entry name" value="6-phosphogluconate dehydrogenase C-terminal domain-like"/>
    <property type="match status" value="1"/>
</dbReference>
<proteinExistence type="inferred from homology"/>
<evidence type="ECO:0000256" key="4">
    <source>
        <dbReference type="ARBA" id="ARBA00019465"/>
    </source>
</evidence>
<dbReference type="NCBIfam" id="TIGR00745">
    <property type="entry name" value="apbA_panE"/>
    <property type="match status" value="1"/>
</dbReference>
<comment type="caution">
    <text evidence="15">The sequence shown here is derived from an EMBL/GenBank/DDBJ whole genome shotgun (WGS) entry which is preliminary data.</text>
</comment>
<organism evidence="15 16">
    <name type="scientific">Haloarcula terrestris</name>
    <dbReference type="NCBI Taxonomy" id="2950533"/>
    <lineage>
        <taxon>Archaea</taxon>
        <taxon>Methanobacteriati</taxon>
        <taxon>Methanobacteriota</taxon>
        <taxon>Stenosarchaea group</taxon>
        <taxon>Halobacteria</taxon>
        <taxon>Halobacteriales</taxon>
        <taxon>Haloarculaceae</taxon>
        <taxon>Haloarcula</taxon>
    </lineage>
</organism>
<dbReference type="FunFam" id="1.10.1040.10:FF:000017">
    <property type="entry name" value="2-dehydropantoate 2-reductase"/>
    <property type="match status" value="1"/>
</dbReference>
<reference evidence="15 16" key="1">
    <citation type="submission" date="2022-06" db="EMBL/GenBank/DDBJ databases">
        <title>Haloarcula sp. a new haloarchaeum isolate from saline soil.</title>
        <authorList>
            <person name="Strakova D."/>
            <person name="Galisteo C."/>
            <person name="Sanchez-Porro C."/>
            <person name="Ventosa A."/>
        </authorList>
    </citation>
    <scope>NUCLEOTIDE SEQUENCE [LARGE SCALE GENOMIC DNA]</scope>
    <source>
        <strain evidence="15 16">S1AR25-5A</strain>
    </source>
</reference>
<dbReference type="InterPro" id="IPR003710">
    <property type="entry name" value="ApbA"/>
</dbReference>
<dbReference type="RefSeq" id="WP_310897497.1">
    <property type="nucleotide sequence ID" value="NZ_JAMQOM010000008.1"/>
</dbReference>
<dbReference type="NCBIfam" id="NF005091">
    <property type="entry name" value="PRK06522.2-2"/>
    <property type="match status" value="1"/>
</dbReference>
<evidence type="ECO:0000256" key="12">
    <source>
        <dbReference type="RuleBase" id="RU362068"/>
    </source>
</evidence>
<dbReference type="FunFam" id="3.40.50.720:FF:000307">
    <property type="entry name" value="2-dehydropantoate 2-reductase"/>
    <property type="match status" value="1"/>
</dbReference>
<feature type="domain" description="Ketopantoate reductase C-terminal" evidence="14">
    <location>
        <begin position="178"/>
        <end position="298"/>
    </location>
</feature>
<dbReference type="InterPro" id="IPR008927">
    <property type="entry name" value="6-PGluconate_DH-like_C_sf"/>
</dbReference>
<evidence type="ECO:0000313" key="16">
    <source>
        <dbReference type="Proteomes" id="UP001253439"/>
    </source>
</evidence>
<evidence type="ECO:0000256" key="3">
    <source>
        <dbReference type="ARBA" id="ARBA00013014"/>
    </source>
</evidence>
<dbReference type="Gene3D" id="1.10.1040.10">
    <property type="entry name" value="N-(1-d-carboxylethyl)-l-norvaline Dehydrogenase, domain 2"/>
    <property type="match status" value="1"/>
</dbReference>
<accession>A0AAE4EZ94</accession>
<evidence type="ECO:0000256" key="9">
    <source>
        <dbReference type="ARBA" id="ARBA00047506"/>
    </source>
</evidence>
<evidence type="ECO:0000256" key="8">
    <source>
        <dbReference type="ARBA" id="ARBA00032024"/>
    </source>
</evidence>
<evidence type="ECO:0000256" key="6">
    <source>
        <dbReference type="ARBA" id="ARBA00022993"/>
    </source>
</evidence>
<dbReference type="InterPro" id="IPR013332">
    <property type="entry name" value="KPR_N"/>
</dbReference>
<feature type="domain" description="Ketopantoate reductase N-terminal" evidence="13">
    <location>
        <begin position="4"/>
        <end position="151"/>
    </location>
</feature>
<name>A0AAE4EZ94_9EURY</name>
<protein>
    <recommendedName>
        <fullName evidence="4 12">2-dehydropantoate 2-reductase</fullName>
        <ecNumber evidence="3 12">1.1.1.169</ecNumber>
    </recommendedName>
    <alternativeName>
        <fullName evidence="8 12">Ketopantoate reductase</fullName>
    </alternativeName>
</protein>
<dbReference type="EMBL" id="JAMQOM010000008">
    <property type="protein sequence ID" value="MDS0222885.1"/>
    <property type="molecule type" value="Genomic_DNA"/>
</dbReference>
<comment type="pathway">
    <text evidence="1 12">Cofactor biosynthesis; coenzyme A biosynthesis.</text>
</comment>
<evidence type="ECO:0000259" key="13">
    <source>
        <dbReference type="Pfam" id="PF02558"/>
    </source>
</evidence>
<dbReference type="GO" id="GO:0015940">
    <property type="term" value="P:pantothenate biosynthetic process"/>
    <property type="evidence" value="ECO:0007669"/>
    <property type="project" value="InterPro"/>
</dbReference>
<dbReference type="GO" id="GO:0015937">
    <property type="term" value="P:coenzyme A biosynthetic process"/>
    <property type="evidence" value="ECO:0007669"/>
    <property type="project" value="UniProtKB-KW"/>
</dbReference>
<dbReference type="GO" id="GO:0005737">
    <property type="term" value="C:cytoplasm"/>
    <property type="evidence" value="ECO:0007669"/>
    <property type="project" value="TreeGrafter"/>
</dbReference>
<dbReference type="InterPro" id="IPR036291">
    <property type="entry name" value="NAD(P)-bd_dom_sf"/>
</dbReference>
<keyword evidence="7 12" id="KW-0560">Oxidoreductase</keyword>
<dbReference type="InterPro" id="IPR013752">
    <property type="entry name" value="KPA_reductase"/>
</dbReference>
<evidence type="ECO:0000256" key="7">
    <source>
        <dbReference type="ARBA" id="ARBA00023002"/>
    </source>
</evidence>
<evidence type="ECO:0000256" key="1">
    <source>
        <dbReference type="ARBA" id="ARBA00004724"/>
    </source>
</evidence>
<dbReference type="InterPro" id="IPR013328">
    <property type="entry name" value="6PGD_dom2"/>
</dbReference>
<comment type="similarity">
    <text evidence="2 12">Belongs to the ketopantoate reductase family.</text>
</comment>
<comment type="catalytic activity">
    <reaction evidence="10">
        <text>(R)-pantoate + NAD(+) = 2-dehydropantoate + NADH + H(+)</text>
        <dbReference type="Rhea" id="RHEA:61292"/>
        <dbReference type="ChEBI" id="CHEBI:11561"/>
        <dbReference type="ChEBI" id="CHEBI:15378"/>
        <dbReference type="ChEBI" id="CHEBI:15980"/>
        <dbReference type="ChEBI" id="CHEBI:57540"/>
        <dbReference type="ChEBI" id="CHEBI:57945"/>
    </reaction>
    <physiologicalReaction direction="right-to-left" evidence="10">
        <dbReference type="Rhea" id="RHEA:61294"/>
    </physiologicalReaction>
</comment>
<keyword evidence="5 12" id="KW-0521">NADP</keyword>
<dbReference type="Pfam" id="PF08546">
    <property type="entry name" value="ApbA_C"/>
    <property type="match status" value="1"/>
</dbReference>
<evidence type="ECO:0000256" key="2">
    <source>
        <dbReference type="ARBA" id="ARBA00007870"/>
    </source>
</evidence>
<dbReference type="PANTHER" id="PTHR21708:SF26">
    <property type="entry name" value="2-DEHYDROPANTOATE 2-REDUCTASE"/>
    <property type="match status" value="1"/>
</dbReference>
<comment type="function">
    <text evidence="11">Catalyzes the NAD(P)H-dependent reduction of ketopantoate into pantoic acid.</text>
</comment>
<dbReference type="GO" id="GO:0008677">
    <property type="term" value="F:2-dehydropantoate 2-reductase activity"/>
    <property type="evidence" value="ECO:0007669"/>
    <property type="project" value="UniProtKB-EC"/>
</dbReference>
<dbReference type="PANTHER" id="PTHR21708">
    <property type="entry name" value="PROBABLE 2-DEHYDROPANTOATE 2-REDUCTASE"/>
    <property type="match status" value="1"/>
</dbReference>
<dbReference type="Pfam" id="PF02558">
    <property type="entry name" value="ApbA"/>
    <property type="match status" value="1"/>
</dbReference>
<dbReference type="SUPFAM" id="SSF51735">
    <property type="entry name" value="NAD(P)-binding Rossmann-fold domains"/>
    <property type="match status" value="1"/>
</dbReference>
<gene>
    <name evidence="15" type="ORF">NDI54_16185</name>
</gene>
<keyword evidence="6 12" id="KW-0173">Coenzyme A biosynthesis</keyword>
<comment type="catalytic activity">
    <reaction evidence="9">
        <text>(R)-pantoate + NADP(+) = 2-dehydropantoate + NADPH + H(+)</text>
        <dbReference type="Rhea" id="RHEA:16233"/>
        <dbReference type="ChEBI" id="CHEBI:11561"/>
        <dbReference type="ChEBI" id="CHEBI:15378"/>
        <dbReference type="ChEBI" id="CHEBI:15980"/>
        <dbReference type="ChEBI" id="CHEBI:57783"/>
        <dbReference type="ChEBI" id="CHEBI:58349"/>
        <dbReference type="EC" id="1.1.1.169"/>
    </reaction>
    <physiologicalReaction direction="right-to-left" evidence="9">
        <dbReference type="Rhea" id="RHEA:16235"/>
    </physiologicalReaction>
</comment>
<sequence>MKLCIFGAGGIGGYLGARLANAGHEVHLIARGAHLGALQSDGLRVESIHGDTAVDLPATDDPAAVGACDAVLLCVKSTDTRAAAADMDPLLDDETAVVSFQNGVDNEVWLAETIDEAHVVGGVAYIFSTIKEPGVVAHTGGPARFVYGELDDQRTERIESLDDALSASEGVDAVLADDIRVELWRKFAFICAQAGMTATTRRPVGDIRENEASWEMYRRLIEEVCAVARAEGVDLPDDTVSEWLDFAADLDPEMYSSLHYDLTHDKPMELDALNGSVVRHAEDVGVAVPMNEAVTAILAPWAGGSD</sequence>
<dbReference type="InterPro" id="IPR051402">
    <property type="entry name" value="KPR-Related"/>
</dbReference>
<dbReference type="Gene3D" id="3.40.50.720">
    <property type="entry name" value="NAD(P)-binding Rossmann-like Domain"/>
    <property type="match status" value="1"/>
</dbReference>
<dbReference type="Proteomes" id="UP001253439">
    <property type="component" value="Unassembled WGS sequence"/>
</dbReference>
<evidence type="ECO:0000256" key="10">
    <source>
        <dbReference type="ARBA" id="ARBA00048196"/>
    </source>
</evidence>
<evidence type="ECO:0000256" key="11">
    <source>
        <dbReference type="ARBA" id="ARBA00056765"/>
    </source>
</evidence>
<evidence type="ECO:0000256" key="5">
    <source>
        <dbReference type="ARBA" id="ARBA00022857"/>
    </source>
</evidence>
<comment type="function">
    <text evidence="12">Catalyzes the NADPH-dependent reduction of ketopantoate into pantoic acid.</text>
</comment>
<dbReference type="EC" id="1.1.1.169" evidence="3 12"/>
<keyword evidence="16" id="KW-1185">Reference proteome</keyword>